<evidence type="ECO:0000313" key="2">
    <source>
        <dbReference type="Proteomes" id="UP000830768"/>
    </source>
</evidence>
<dbReference type="EMBL" id="CP090036">
    <property type="protein sequence ID" value="UPK98900.1"/>
    <property type="molecule type" value="Genomic_DNA"/>
</dbReference>
<sequence length="482" mass="53436">MARLSGLQKEVLALYRNCLRESRKKPQATRPHFENFARNEFSRNLKIDKRDFAAIEFLLRKGRRQLEVYASPGIKDVSTRAVRAFRLGSLDTANSRTHVVGLPRRPLHAQLRGPRNRYRASSAPAHQIPPLVYQYGNTESVETMQKAASKYNSSQPTKNMNSNIDPTAKSGIEPQHQSPSPRTSSSVQCSPSIFKPSPKPDPPLREICNITDSTRRATPAPATPKQNMSDPSFSDQPHNQSHAKLPLKKAIAQLPTGDATCEASTPRTLEINHQLVEAISRNIAQQLQMLSIKNEDQLKQHGSKRAGSPVTDDCDNESRTPSQREALDRFTQELHRYAEQSGAKNKLPVFTPTPPHSGATVHTVSALLPFRSEFTAASLAVTSKDQAGPFSSPTKRGRTQAAKTRPSRFHSKRPHPGQLDRNEGCQSSSTEISFTAAPDMDDWRYALVDQVPPQGQINSPGEQVPESPCVPCLPNDSSQWRD</sequence>
<accession>A0ACD3ZCG3</accession>
<organism evidence="1 2">
    <name type="scientific">Fusarium solani subsp. cucurbitae</name>
    <name type="common">Neocosmosporum cucurbitae</name>
    <dbReference type="NCBI Taxonomy" id="2747967"/>
    <lineage>
        <taxon>Eukaryota</taxon>
        <taxon>Fungi</taxon>
        <taxon>Dikarya</taxon>
        <taxon>Ascomycota</taxon>
        <taxon>Pezizomycotina</taxon>
        <taxon>Sordariomycetes</taxon>
        <taxon>Hypocreomycetidae</taxon>
        <taxon>Hypocreales</taxon>
        <taxon>Nectriaceae</taxon>
        <taxon>Fusarium</taxon>
        <taxon>Fusarium solani species complex</taxon>
    </lineage>
</organism>
<keyword evidence="2" id="KW-1185">Reference proteome</keyword>
<evidence type="ECO:0000313" key="1">
    <source>
        <dbReference type="EMBL" id="UPK98900.1"/>
    </source>
</evidence>
<dbReference type="Proteomes" id="UP000830768">
    <property type="component" value="Chromosome 8"/>
</dbReference>
<name>A0ACD3ZCG3_FUSSC</name>
<proteinExistence type="predicted"/>
<reference evidence="1" key="1">
    <citation type="submission" date="2021-11" db="EMBL/GenBank/DDBJ databases">
        <title>Fusarium solani-melongenae Genome sequencing and assembly.</title>
        <authorList>
            <person name="Xie S."/>
            <person name="Huang L."/>
            <person name="Zhang X."/>
        </authorList>
    </citation>
    <scope>NUCLEOTIDE SEQUENCE</scope>
    <source>
        <strain evidence="1">CRI 24-3</strain>
    </source>
</reference>
<gene>
    <name evidence="1" type="ORF">LCI18_009835</name>
</gene>
<protein>
    <submittedName>
        <fullName evidence="1">Uncharacterized protein</fullName>
    </submittedName>
</protein>